<protein>
    <recommendedName>
        <fullName evidence="3">Pyridoxamine 5'-phosphate oxidase</fullName>
    </recommendedName>
</protein>
<reference evidence="2" key="1">
    <citation type="journal article" date="2019" name="Int. J. Syst. Evol. Microbiol.">
        <title>The Global Catalogue of Microorganisms (GCM) 10K type strain sequencing project: providing services to taxonomists for standard genome sequencing and annotation.</title>
        <authorList>
            <consortium name="The Broad Institute Genomics Platform"/>
            <consortium name="The Broad Institute Genome Sequencing Center for Infectious Disease"/>
            <person name="Wu L."/>
            <person name="Ma J."/>
        </authorList>
    </citation>
    <scope>NUCLEOTIDE SEQUENCE [LARGE SCALE GENOMIC DNA]</scope>
    <source>
        <strain evidence="2">JCM 18302</strain>
    </source>
</reference>
<name>A0ABP9NTL6_9PSEU</name>
<proteinExistence type="predicted"/>
<organism evidence="1 2">
    <name type="scientific">Pseudonocardia adelaidensis</name>
    <dbReference type="NCBI Taxonomy" id="648754"/>
    <lineage>
        <taxon>Bacteria</taxon>
        <taxon>Bacillati</taxon>
        <taxon>Actinomycetota</taxon>
        <taxon>Actinomycetes</taxon>
        <taxon>Pseudonocardiales</taxon>
        <taxon>Pseudonocardiaceae</taxon>
        <taxon>Pseudonocardia</taxon>
    </lineage>
</organism>
<accession>A0ABP9NTL6</accession>
<dbReference type="EMBL" id="BAABJO010000028">
    <property type="protein sequence ID" value="GAA5133794.1"/>
    <property type="molecule type" value="Genomic_DNA"/>
</dbReference>
<comment type="caution">
    <text evidence="1">The sequence shown here is derived from an EMBL/GenBank/DDBJ whole genome shotgun (WGS) entry which is preliminary data.</text>
</comment>
<dbReference type="RefSeq" id="WP_345609646.1">
    <property type="nucleotide sequence ID" value="NZ_BAABJO010000028.1"/>
</dbReference>
<dbReference type="InterPro" id="IPR012349">
    <property type="entry name" value="Split_barrel_FMN-bd"/>
</dbReference>
<sequence length="147" mass="15872">MTTGLGITLTEEMVERVDSALTSGKPVVVSYVADGRPRMSLRGSTHVHGPDQLALWVRKSAGLVEAITRNPAVGLLYRDSDTRTTYVFSGRAHVADDAETRTAVYDASPQAERDHDPERKGFAVLIDLDEVTGGTVGGTMVSMKREP</sequence>
<evidence type="ECO:0000313" key="1">
    <source>
        <dbReference type="EMBL" id="GAA5133794.1"/>
    </source>
</evidence>
<gene>
    <name evidence="1" type="ORF">GCM10023320_60530</name>
</gene>
<dbReference type="Gene3D" id="2.30.110.10">
    <property type="entry name" value="Electron Transport, Fmn-binding Protein, Chain A"/>
    <property type="match status" value="1"/>
</dbReference>
<dbReference type="Proteomes" id="UP001500804">
    <property type="component" value="Unassembled WGS sequence"/>
</dbReference>
<evidence type="ECO:0000313" key="2">
    <source>
        <dbReference type="Proteomes" id="UP001500804"/>
    </source>
</evidence>
<keyword evidence="2" id="KW-1185">Reference proteome</keyword>
<dbReference type="SUPFAM" id="SSF50475">
    <property type="entry name" value="FMN-binding split barrel"/>
    <property type="match status" value="1"/>
</dbReference>
<evidence type="ECO:0008006" key="3">
    <source>
        <dbReference type="Google" id="ProtNLM"/>
    </source>
</evidence>